<dbReference type="PROSITE" id="PS51450">
    <property type="entry name" value="LRR"/>
    <property type="match status" value="1"/>
</dbReference>
<evidence type="ECO:0000256" key="1">
    <source>
        <dbReference type="ARBA" id="ARBA00022614"/>
    </source>
</evidence>
<dbReference type="PANTHER" id="PTHR48051">
    <property type="match status" value="1"/>
</dbReference>
<dbReference type="Pfam" id="PF13855">
    <property type="entry name" value="LRR_8"/>
    <property type="match status" value="1"/>
</dbReference>
<evidence type="ECO:0000313" key="4">
    <source>
        <dbReference type="Proteomes" id="UP000708208"/>
    </source>
</evidence>
<dbReference type="InterPro" id="IPR050216">
    <property type="entry name" value="LRR_domain-containing"/>
</dbReference>
<accession>A0A8J2K793</accession>
<sequence>MDTTAGEGGSQEVTEWELIVNGKRMDDVGWTSQDDGIDHELVRDILDRMILHWNYRNLTHLPNELLQHGDHVREIYMKRNSLVELPKDIGNLRNLTNLYLPGNKLSALPHEISQLINLEVLDVSQNALQTLPTSLGMLAKLQQLICTHNQVRSLPPDLEKLEKLQYLELSDNLVHHIPEYIIHGLQDLREFCIDQNPIKFLPRNLSFLRRLRSVSACKCDLRFLPDQPFHAMVHGGLGNRRRSPRNMNDEDEVNFQFRFDGNSNLKCVPYWLLRIYGPGLESFGCGGRINTTDFETAPGSNLPFLTYWEDKKICTYFFYDPCLKNIKTDHGPRGSSMLELALRNVYLNRDVRPNKEVEQNWANDLPVDLSKLLITGPVSRCFQCTFPIFTEMWVVIFRLQADVIPPEATELLSPNDVIIAYNLHTLNERRRTGSTHGFLFVI</sequence>
<keyword evidence="2" id="KW-0677">Repeat</keyword>
<dbReference type="AlphaFoldDB" id="A0A8J2K793"/>
<evidence type="ECO:0000313" key="3">
    <source>
        <dbReference type="EMBL" id="CAG7729586.1"/>
    </source>
</evidence>
<dbReference type="SMART" id="SM00369">
    <property type="entry name" value="LRR_TYP"/>
    <property type="match status" value="5"/>
</dbReference>
<protein>
    <submittedName>
        <fullName evidence="3">Uncharacterized protein</fullName>
    </submittedName>
</protein>
<dbReference type="InterPro" id="IPR001611">
    <property type="entry name" value="Leu-rich_rpt"/>
</dbReference>
<keyword evidence="4" id="KW-1185">Reference proteome</keyword>
<dbReference type="EMBL" id="CAJVCH010180953">
    <property type="protein sequence ID" value="CAG7729586.1"/>
    <property type="molecule type" value="Genomic_DNA"/>
</dbReference>
<gene>
    <name evidence="3" type="ORF">AFUS01_LOCUS18287</name>
</gene>
<dbReference type="Proteomes" id="UP000708208">
    <property type="component" value="Unassembled WGS sequence"/>
</dbReference>
<dbReference type="GO" id="GO:0005737">
    <property type="term" value="C:cytoplasm"/>
    <property type="evidence" value="ECO:0007669"/>
    <property type="project" value="TreeGrafter"/>
</dbReference>
<proteinExistence type="predicted"/>
<keyword evidence="1" id="KW-0433">Leucine-rich repeat</keyword>
<reference evidence="3" key="1">
    <citation type="submission" date="2021-06" db="EMBL/GenBank/DDBJ databases">
        <authorList>
            <person name="Hodson N. C."/>
            <person name="Mongue J. A."/>
            <person name="Jaron S. K."/>
        </authorList>
    </citation>
    <scope>NUCLEOTIDE SEQUENCE</scope>
</reference>
<dbReference type="OrthoDB" id="2021138at2759"/>
<dbReference type="PANTHER" id="PTHR48051:SF42">
    <property type="entry name" value="LEUCINE-RICH REPEAT-CONTAINING PROTEIN 18-LIKE"/>
    <property type="match status" value="1"/>
</dbReference>
<name>A0A8J2K793_9HEXA</name>
<dbReference type="InterPro" id="IPR003591">
    <property type="entry name" value="Leu-rich_rpt_typical-subtyp"/>
</dbReference>
<comment type="caution">
    <text evidence="3">The sequence shown here is derived from an EMBL/GenBank/DDBJ whole genome shotgun (WGS) entry which is preliminary data.</text>
</comment>
<organism evidence="3 4">
    <name type="scientific">Allacma fusca</name>
    <dbReference type="NCBI Taxonomy" id="39272"/>
    <lineage>
        <taxon>Eukaryota</taxon>
        <taxon>Metazoa</taxon>
        <taxon>Ecdysozoa</taxon>
        <taxon>Arthropoda</taxon>
        <taxon>Hexapoda</taxon>
        <taxon>Collembola</taxon>
        <taxon>Symphypleona</taxon>
        <taxon>Sminthuridae</taxon>
        <taxon>Allacma</taxon>
    </lineage>
</organism>
<evidence type="ECO:0000256" key="2">
    <source>
        <dbReference type="ARBA" id="ARBA00022737"/>
    </source>
</evidence>